<evidence type="ECO:0000256" key="8">
    <source>
        <dbReference type="SAM" id="MobiDB-lite"/>
    </source>
</evidence>
<dbReference type="GO" id="GO:0016020">
    <property type="term" value="C:membrane"/>
    <property type="evidence" value="ECO:0007669"/>
    <property type="project" value="UniProtKB-SubCell"/>
</dbReference>
<feature type="transmembrane region" description="Helical" evidence="9">
    <location>
        <begin position="32"/>
        <end position="53"/>
    </location>
</feature>
<keyword evidence="2" id="KW-0813">Transport</keyword>
<feature type="transmembrane region" description="Helical" evidence="9">
    <location>
        <begin position="133"/>
        <end position="152"/>
    </location>
</feature>
<dbReference type="GO" id="GO:0006874">
    <property type="term" value="P:intracellular calcium ion homeostasis"/>
    <property type="evidence" value="ECO:0007669"/>
    <property type="project" value="TreeGrafter"/>
</dbReference>
<keyword evidence="4" id="KW-0106">Calcium</keyword>
<organism evidence="11 12">
    <name type="scientific">Drosophila lebanonensis</name>
    <name type="common">Fruit fly</name>
    <name type="synonym">Scaptodrosophila lebanonensis</name>
    <dbReference type="NCBI Taxonomy" id="7225"/>
    <lineage>
        <taxon>Eukaryota</taxon>
        <taxon>Metazoa</taxon>
        <taxon>Ecdysozoa</taxon>
        <taxon>Arthropoda</taxon>
        <taxon>Hexapoda</taxon>
        <taxon>Insecta</taxon>
        <taxon>Pterygota</taxon>
        <taxon>Neoptera</taxon>
        <taxon>Endopterygota</taxon>
        <taxon>Diptera</taxon>
        <taxon>Brachycera</taxon>
        <taxon>Muscomorpha</taxon>
        <taxon>Ephydroidea</taxon>
        <taxon>Drosophilidae</taxon>
        <taxon>Scaptodrosophila</taxon>
    </lineage>
</organism>
<keyword evidence="5 9" id="KW-0812">Transmembrane</keyword>
<feature type="transmembrane region" description="Helical" evidence="9">
    <location>
        <begin position="344"/>
        <end position="361"/>
    </location>
</feature>
<keyword evidence="11" id="KW-1185">Reference proteome</keyword>
<evidence type="ECO:0000313" key="11">
    <source>
        <dbReference type="Proteomes" id="UP000504634"/>
    </source>
</evidence>
<dbReference type="OrthoDB" id="407410at2759"/>
<proteinExistence type="predicted"/>
<evidence type="ECO:0000256" key="9">
    <source>
        <dbReference type="SAM" id="Phobius"/>
    </source>
</evidence>
<dbReference type="PANTHER" id="PTHR12266:SF0">
    <property type="entry name" value="MITOCHONDRIAL SODIUM_CALCIUM EXCHANGER PROTEIN"/>
    <property type="match status" value="1"/>
</dbReference>
<feature type="transmembrane region" description="Helical" evidence="9">
    <location>
        <begin position="509"/>
        <end position="526"/>
    </location>
</feature>
<feature type="transmembrane region" description="Helical" evidence="9">
    <location>
        <begin position="440"/>
        <end position="462"/>
    </location>
</feature>
<sequence>MRTPHCENFKYIIDYVSFIECGLKAQSHMTEVFAVFGFLILGLYLLLCIAVIANSYFGPALKSIAKKMRMNEHLAGVTLLAFGNSAADFSAQLTNTNIHHLFMDTVSSAIFATLISGGLICIFYPFQMERYDMVIDILFFIIGVMYLEYILASDSTLTLSWCVGPIIIYIIYLAINITDTFLEKKYGNAPPSILILATKSRASFGRSGRPSNAPRVQSLRSSRISGSQRSARQTTYFAERRETVDEAMTRVLRHRKQNPKNLNLLNEFISAIVPIQATDWERSGKFIRTFLIIRAPLVFLCQLFIPVVNVEHEKHGWSKLLNCLHIVVTPLLPALILSVYGADISFTVLLVTIPVAIAVFLHSRTDIPPPYHFVFTLVCGVTSMLLIFVCAREISEIVVVIGMVVGLSESFITITVNSWGSSVGMLVTNMTLAHHGYERMAFASCYGGPFFMLIMSNGIIMTSQHLLGHEFSVSNGLFYENSYIFFMLSLVSTLIWAFSFDFVTRPSVGVFNFMLYLLFIIYAVLAEKEVIHSFTRDEHIDVV</sequence>
<gene>
    <name evidence="12" type="primary">LOC115634165</name>
</gene>
<comment type="subcellular location">
    <subcellularLocation>
        <location evidence="1">Membrane</location>
        <topology evidence="1">Multi-pass membrane protein</topology>
    </subcellularLocation>
</comment>
<evidence type="ECO:0000313" key="12">
    <source>
        <dbReference type="RefSeq" id="XP_030387606.1"/>
    </source>
</evidence>
<feature type="domain" description="Sodium/calcium exchanger membrane region" evidence="10">
    <location>
        <begin position="39"/>
        <end position="177"/>
    </location>
</feature>
<accession>A0A6J2UGL0</accession>
<dbReference type="GeneID" id="115634165"/>
<evidence type="ECO:0000256" key="2">
    <source>
        <dbReference type="ARBA" id="ARBA00022448"/>
    </source>
</evidence>
<dbReference type="Proteomes" id="UP000504634">
    <property type="component" value="Unplaced"/>
</dbReference>
<feature type="region of interest" description="Disordered" evidence="8">
    <location>
        <begin position="203"/>
        <end position="234"/>
    </location>
</feature>
<dbReference type="GO" id="GO:0005432">
    <property type="term" value="F:calcium:sodium antiporter activity"/>
    <property type="evidence" value="ECO:0007669"/>
    <property type="project" value="TreeGrafter"/>
</dbReference>
<dbReference type="PANTHER" id="PTHR12266">
    <property type="entry name" value="NA+/CA2+ K+ INDEPENDENT EXCHANGER"/>
    <property type="match status" value="1"/>
</dbReference>
<reference evidence="12" key="1">
    <citation type="submission" date="2025-08" db="UniProtKB">
        <authorList>
            <consortium name="RefSeq"/>
        </authorList>
    </citation>
    <scope>IDENTIFICATION</scope>
    <source>
        <strain evidence="12">11010-0011.00</strain>
        <tissue evidence="12">Whole body</tissue>
    </source>
</reference>
<evidence type="ECO:0000256" key="3">
    <source>
        <dbReference type="ARBA" id="ARBA00022449"/>
    </source>
</evidence>
<feature type="transmembrane region" description="Helical" evidence="9">
    <location>
        <begin position="398"/>
        <end position="420"/>
    </location>
</feature>
<dbReference type="InterPro" id="IPR051359">
    <property type="entry name" value="CaCA_antiporter"/>
</dbReference>
<evidence type="ECO:0000256" key="5">
    <source>
        <dbReference type="ARBA" id="ARBA00022692"/>
    </source>
</evidence>
<feature type="transmembrane region" description="Helical" evidence="9">
    <location>
        <begin position="158"/>
        <end position="175"/>
    </location>
</feature>
<evidence type="ECO:0000256" key="7">
    <source>
        <dbReference type="ARBA" id="ARBA00023136"/>
    </source>
</evidence>
<keyword evidence="4" id="KW-0109">Calcium transport</keyword>
<keyword evidence="3" id="KW-0050">Antiport</keyword>
<evidence type="ECO:0000259" key="10">
    <source>
        <dbReference type="Pfam" id="PF01699"/>
    </source>
</evidence>
<dbReference type="Gene3D" id="1.20.1420.30">
    <property type="entry name" value="NCX, central ion-binding region"/>
    <property type="match status" value="2"/>
</dbReference>
<feature type="domain" description="Sodium/calcium exchanger membrane region" evidence="10">
    <location>
        <begin position="378"/>
        <end position="524"/>
    </location>
</feature>
<feature type="transmembrane region" description="Helical" evidence="9">
    <location>
        <begin position="317"/>
        <end position="337"/>
    </location>
</feature>
<dbReference type="InterPro" id="IPR044880">
    <property type="entry name" value="NCX_ion-bd_dom_sf"/>
</dbReference>
<dbReference type="RefSeq" id="XP_030387606.1">
    <property type="nucleotide sequence ID" value="XM_030531746.1"/>
</dbReference>
<name>A0A6J2UGL0_DROLE</name>
<dbReference type="InterPro" id="IPR004837">
    <property type="entry name" value="NaCa_Exmemb"/>
</dbReference>
<dbReference type="Pfam" id="PF01699">
    <property type="entry name" value="Na_Ca_ex"/>
    <property type="match status" value="2"/>
</dbReference>
<keyword evidence="7 9" id="KW-0472">Membrane</keyword>
<feature type="transmembrane region" description="Helical" evidence="9">
    <location>
        <begin position="286"/>
        <end position="305"/>
    </location>
</feature>
<evidence type="ECO:0000256" key="4">
    <source>
        <dbReference type="ARBA" id="ARBA00022568"/>
    </source>
</evidence>
<feature type="transmembrane region" description="Helical" evidence="9">
    <location>
        <begin position="483"/>
        <end position="503"/>
    </location>
</feature>
<keyword evidence="4" id="KW-0406">Ion transport</keyword>
<keyword evidence="6 9" id="KW-1133">Transmembrane helix</keyword>
<feature type="transmembrane region" description="Helical" evidence="9">
    <location>
        <begin position="105"/>
        <end position="126"/>
    </location>
</feature>
<feature type="transmembrane region" description="Helical" evidence="9">
    <location>
        <begin position="373"/>
        <end position="391"/>
    </location>
</feature>
<protein>
    <submittedName>
        <fullName evidence="12">Mitochondrial sodium/calcium exchanger protein-like</fullName>
    </submittedName>
</protein>
<evidence type="ECO:0000256" key="6">
    <source>
        <dbReference type="ARBA" id="ARBA00022989"/>
    </source>
</evidence>
<dbReference type="AlphaFoldDB" id="A0A6J2UGL0"/>
<feature type="compositionally biased region" description="Polar residues" evidence="8">
    <location>
        <begin position="214"/>
        <end position="234"/>
    </location>
</feature>
<evidence type="ECO:0000256" key="1">
    <source>
        <dbReference type="ARBA" id="ARBA00004141"/>
    </source>
</evidence>